<dbReference type="InterPro" id="IPR011600">
    <property type="entry name" value="Pept_C14_caspase"/>
</dbReference>
<dbReference type="InterPro" id="IPR029030">
    <property type="entry name" value="Caspase-like_dom_sf"/>
</dbReference>
<dbReference type="Proteomes" id="UP000266721">
    <property type="component" value="Unassembled WGS sequence"/>
</dbReference>
<dbReference type="InterPro" id="IPR001309">
    <property type="entry name" value="Pept_C14_p20"/>
</dbReference>
<dbReference type="GO" id="GO:0004197">
    <property type="term" value="F:cysteine-type endopeptidase activity"/>
    <property type="evidence" value="ECO:0007669"/>
    <property type="project" value="InterPro"/>
</dbReference>
<feature type="compositionally biased region" description="Polar residues" evidence="1">
    <location>
        <begin position="187"/>
        <end position="198"/>
    </location>
</feature>
<feature type="non-terminal residue" evidence="3">
    <location>
        <position position="1"/>
    </location>
</feature>
<dbReference type="Pfam" id="PF00656">
    <property type="entry name" value="Peptidase_C14"/>
    <property type="match status" value="1"/>
</dbReference>
<feature type="region of interest" description="Disordered" evidence="1">
    <location>
        <begin position="16"/>
        <end position="120"/>
    </location>
</feature>
<feature type="region of interest" description="Disordered" evidence="1">
    <location>
        <begin position="187"/>
        <end position="218"/>
    </location>
</feature>
<sequence>LKEIGSIDYFVFVLSTHGEEVHEVVRKKRKNSVNELENSGEKEQSHKEDVGQKEQETKKEDVGQKEQETNKEDVGQKEQETNKEDFGQKEQETNKEDAGQKDKETKKEDPGQKDKEIKKEEYIHQYHHYFYTKDDRYRTKDVIDAIGELPELDGTLKMFFIQACRGRGGIKEDNEDFGHDVAVVQSRGGQSNTKTNMTKGVDNKDASASMPKEDKEPDHVEEIPITLAELHYNDCVVVFGSMSGKYAYRKENDPNQGSWLIRALHTTMIEHNKLEDTVHILDILTGVNREVSLKEAVTKDNDLKAQSCFLHNLTFSDETLQFRFQSSLART</sequence>
<evidence type="ECO:0000259" key="2">
    <source>
        <dbReference type="PROSITE" id="PS50208"/>
    </source>
</evidence>
<gene>
    <name evidence="3" type="ORF">AM593_10633</name>
</gene>
<feature type="compositionally biased region" description="Basic and acidic residues" evidence="1">
    <location>
        <begin position="39"/>
        <end position="120"/>
    </location>
</feature>
<keyword evidence="4" id="KW-1185">Reference proteome</keyword>
<name>A0A3L5TS16_MYTGA</name>
<protein>
    <recommendedName>
        <fullName evidence="2">Caspase family p20 domain-containing protein</fullName>
    </recommendedName>
</protein>
<feature type="compositionally biased region" description="Basic and acidic residues" evidence="1">
    <location>
        <begin position="201"/>
        <end position="218"/>
    </location>
</feature>
<comment type="caution">
    <text evidence="3">The sequence shown here is derived from an EMBL/GenBank/DDBJ whole genome shotgun (WGS) entry which is preliminary data.</text>
</comment>
<feature type="domain" description="Caspase family p20" evidence="2">
    <location>
        <begin position="150"/>
        <end position="168"/>
    </location>
</feature>
<dbReference type="PROSITE" id="PS50208">
    <property type="entry name" value="CASPASE_P20"/>
    <property type="match status" value="1"/>
</dbReference>
<dbReference type="AlphaFoldDB" id="A0A3L5TS16"/>
<organism evidence="3 4">
    <name type="scientific">Mytilus galloprovincialis</name>
    <name type="common">Mediterranean mussel</name>
    <dbReference type="NCBI Taxonomy" id="29158"/>
    <lineage>
        <taxon>Eukaryota</taxon>
        <taxon>Metazoa</taxon>
        <taxon>Spiralia</taxon>
        <taxon>Lophotrochozoa</taxon>
        <taxon>Mollusca</taxon>
        <taxon>Bivalvia</taxon>
        <taxon>Autobranchia</taxon>
        <taxon>Pteriomorphia</taxon>
        <taxon>Mytilida</taxon>
        <taxon>Mytiloidea</taxon>
        <taxon>Mytilidae</taxon>
        <taxon>Mytilinae</taxon>
        <taxon>Mytilus</taxon>
    </lineage>
</organism>
<accession>A0A3L5TS16</accession>
<evidence type="ECO:0000256" key="1">
    <source>
        <dbReference type="SAM" id="MobiDB-lite"/>
    </source>
</evidence>
<evidence type="ECO:0000313" key="4">
    <source>
        <dbReference type="Proteomes" id="UP000266721"/>
    </source>
</evidence>
<feature type="non-terminal residue" evidence="3">
    <location>
        <position position="331"/>
    </location>
</feature>
<dbReference type="SUPFAM" id="SSF52129">
    <property type="entry name" value="Caspase-like"/>
    <property type="match status" value="1"/>
</dbReference>
<dbReference type="Gene3D" id="3.40.50.1460">
    <property type="match status" value="1"/>
</dbReference>
<dbReference type="EMBL" id="KV587546">
    <property type="protein sequence ID" value="OPL32692.1"/>
    <property type="molecule type" value="Genomic_DNA"/>
</dbReference>
<proteinExistence type="predicted"/>
<evidence type="ECO:0000313" key="3">
    <source>
        <dbReference type="EMBL" id="OPL32692.1"/>
    </source>
</evidence>
<dbReference type="GO" id="GO:0006508">
    <property type="term" value="P:proteolysis"/>
    <property type="evidence" value="ECO:0007669"/>
    <property type="project" value="InterPro"/>
</dbReference>
<reference evidence="3 4" key="1">
    <citation type="journal article" date="2016" name="PLoS ONE">
        <title>A First Insight into the Genome of the Filter-Feeder Mussel Mytilus galloprovincialis.</title>
        <authorList>
            <person name="Murgarella M."/>
            <person name="Puiu D."/>
            <person name="Novoa B."/>
            <person name="Figueras A."/>
            <person name="Posada D."/>
            <person name="Canchaya C."/>
        </authorList>
    </citation>
    <scope>NUCLEOTIDE SEQUENCE [LARGE SCALE GENOMIC DNA]</scope>
    <source>
        <tissue evidence="3">Muscle</tissue>
    </source>
</reference>